<evidence type="ECO:0000256" key="1">
    <source>
        <dbReference type="ARBA" id="ARBA00022898"/>
    </source>
</evidence>
<keyword evidence="7" id="KW-1185">Reference proteome</keyword>
<gene>
    <name evidence="6" type="ORF">SAMN05444380_10572</name>
</gene>
<dbReference type="PIRSF" id="PIRSF000390">
    <property type="entry name" value="PLP_StrS"/>
    <property type="match status" value="1"/>
</dbReference>
<dbReference type="GO" id="GO:0030170">
    <property type="term" value="F:pyridoxal phosphate binding"/>
    <property type="evidence" value="ECO:0007669"/>
    <property type="project" value="UniProtKB-ARBA"/>
</dbReference>
<dbReference type="PANTHER" id="PTHR30244:SF42">
    <property type="entry name" value="UDP-2-ACETAMIDO-2-DEOXY-3-OXO-D-GLUCURONATE AMINOTRANSFERASE"/>
    <property type="match status" value="1"/>
</dbReference>
<feature type="active site" description="Proton acceptor" evidence="3">
    <location>
        <position position="194"/>
    </location>
</feature>
<dbReference type="FunFam" id="3.40.640.10:FF:000089">
    <property type="entry name" value="Aminotransferase, DegT/DnrJ/EryC1/StrS family"/>
    <property type="match status" value="1"/>
</dbReference>
<accession>A0A1I1WY30</accession>
<evidence type="ECO:0000256" key="2">
    <source>
        <dbReference type="ARBA" id="ARBA00037999"/>
    </source>
</evidence>
<dbReference type="InterPro" id="IPR015424">
    <property type="entry name" value="PyrdxlP-dep_Trfase"/>
</dbReference>
<protein>
    <submittedName>
        <fullName evidence="6">dTDP-4-amino-4,6-dideoxygalactose transaminase</fullName>
    </submittedName>
</protein>
<dbReference type="CDD" id="cd00616">
    <property type="entry name" value="AHBA_syn"/>
    <property type="match status" value="1"/>
</dbReference>
<dbReference type="eggNOG" id="COG0399">
    <property type="taxonomic scope" value="Bacteria"/>
</dbReference>
<dbReference type="InterPro" id="IPR015422">
    <property type="entry name" value="PyrdxlP-dep_Trfase_small"/>
</dbReference>
<dbReference type="AlphaFoldDB" id="A0A1I1WY30"/>
<organism evidence="6 7">
    <name type="scientific">Thermophagus xiamenensis</name>
    <dbReference type="NCBI Taxonomy" id="385682"/>
    <lineage>
        <taxon>Bacteria</taxon>
        <taxon>Pseudomonadati</taxon>
        <taxon>Bacteroidota</taxon>
        <taxon>Bacteroidia</taxon>
        <taxon>Marinilabiliales</taxon>
        <taxon>Marinilabiliaceae</taxon>
        <taxon>Thermophagus</taxon>
    </lineage>
</organism>
<comment type="similarity">
    <text evidence="2 5">Belongs to the DegT/DnrJ/EryC1 family.</text>
</comment>
<dbReference type="Proteomes" id="UP000181976">
    <property type="component" value="Unassembled WGS sequence"/>
</dbReference>
<evidence type="ECO:0000313" key="6">
    <source>
        <dbReference type="EMBL" id="SFD99989.1"/>
    </source>
</evidence>
<proteinExistence type="inferred from homology"/>
<dbReference type="PANTHER" id="PTHR30244">
    <property type="entry name" value="TRANSAMINASE"/>
    <property type="match status" value="1"/>
</dbReference>
<dbReference type="GO" id="GO:0008483">
    <property type="term" value="F:transaminase activity"/>
    <property type="evidence" value="ECO:0007669"/>
    <property type="project" value="TreeGrafter"/>
</dbReference>
<dbReference type="Gene3D" id="3.90.1150.10">
    <property type="entry name" value="Aspartate Aminotransferase, domain 1"/>
    <property type="match status" value="1"/>
</dbReference>
<evidence type="ECO:0000256" key="3">
    <source>
        <dbReference type="PIRSR" id="PIRSR000390-1"/>
    </source>
</evidence>
<reference evidence="6 7" key="1">
    <citation type="submission" date="2016-10" db="EMBL/GenBank/DDBJ databases">
        <authorList>
            <person name="de Groot N.N."/>
        </authorList>
    </citation>
    <scope>NUCLEOTIDE SEQUENCE [LARGE SCALE GENOMIC DNA]</scope>
    <source>
        <strain evidence="6 7">DSM 19012</strain>
    </source>
</reference>
<evidence type="ECO:0000256" key="4">
    <source>
        <dbReference type="PIRSR" id="PIRSR000390-2"/>
    </source>
</evidence>
<dbReference type="Gene3D" id="3.40.640.10">
    <property type="entry name" value="Type I PLP-dependent aspartate aminotransferase-like (Major domain)"/>
    <property type="match status" value="1"/>
</dbReference>
<dbReference type="InterPro" id="IPR015421">
    <property type="entry name" value="PyrdxlP-dep_Trfase_major"/>
</dbReference>
<dbReference type="EMBL" id="FONA01000005">
    <property type="protein sequence ID" value="SFD99989.1"/>
    <property type="molecule type" value="Genomic_DNA"/>
</dbReference>
<dbReference type="GO" id="GO:0000271">
    <property type="term" value="P:polysaccharide biosynthetic process"/>
    <property type="evidence" value="ECO:0007669"/>
    <property type="project" value="TreeGrafter"/>
</dbReference>
<feature type="modified residue" description="N6-(pyridoxal phosphate)lysine" evidence="4">
    <location>
        <position position="194"/>
    </location>
</feature>
<dbReference type="RefSeq" id="WP_044138443.1">
    <property type="nucleotide sequence ID" value="NZ_AFSL01000015.1"/>
</dbReference>
<keyword evidence="1 4" id="KW-0663">Pyridoxal phosphate</keyword>
<dbReference type="STRING" id="385682.SAMN05444380_10572"/>
<dbReference type="Pfam" id="PF01041">
    <property type="entry name" value="DegT_DnrJ_EryC1"/>
    <property type="match status" value="1"/>
</dbReference>
<name>A0A1I1WY30_9BACT</name>
<sequence>MNSDIKIQMVDLTGQYERIKEEIDPAMERVVGGGRYINGPEVGRFANAMENYLGVNHVIPCGNGTDALQAALMALDLKPGDEVISSAFSFIASVEAVVLLGLKPVLVDINPDTFNIDPQAFRKAVTNRTKAVIPVHLFGQGAAMNEIMQIAKEHNLYVIEDAAQSLGAQYLMNGKPQKLGTIGHIGCTSFFPTKNLGCYGDGGACFTNDDQLAQKLRMVVNHGARKKYFNERVGMNSRLDTIQAAILEVKLKYLDEYISRRQWAADIYFRELKDVSFLTLPYVDKEAGHSFNQFTVKVNNGKREELKQYLKECGIPSMVYYPSPLHHQPVFAPFCPPDLSLPVSEEASRQVLSLPMHTELTEDEIIYISQKIKAFS</sequence>
<dbReference type="FunCoup" id="A0A1I1WY30">
    <property type="interactions" value="32"/>
</dbReference>
<dbReference type="InParanoid" id="A0A1I1WY30"/>
<evidence type="ECO:0000313" key="7">
    <source>
        <dbReference type="Proteomes" id="UP000181976"/>
    </source>
</evidence>
<dbReference type="InterPro" id="IPR000653">
    <property type="entry name" value="DegT/StrS_aminotransferase"/>
</dbReference>
<dbReference type="OrthoDB" id="9810913at2"/>
<dbReference type="SUPFAM" id="SSF53383">
    <property type="entry name" value="PLP-dependent transferases"/>
    <property type="match status" value="1"/>
</dbReference>
<evidence type="ECO:0000256" key="5">
    <source>
        <dbReference type="RuleBase" id="RU004508"/>
    </source>
</evidence>